<evidence type="ECO:0000313" key="7">
    <source>
        <dbReference type="EMBL" id="TPG17991.1"/>
    </source>
</evidence>
<dbReference type="Proteomes" id="UP000317722">
    <property type="component" value="Unassembled WGS sequence"/>
</dbReference>
<keyword evidence="8" id="KW-1185">Reference proteome</keyword>
<organism evidence="7 8">
    <name type="scientific">Pedococcus bigeumensis</name>
    <dbReference type="NCBI Taxonomy" id="433644"/>
    <lineage>
        <taxon>Bacteria</taxon>
        <taxon>Bacillati</taxon>
        <taxon>Actinomycetota</taxon>
        <taxon>Actinomycetes</taxon>
        <taxon>Micrococcales</taxon>
        <taxon>Intrasporangiaceae</taxon>
        <taxon>Pedococcus</taxon>
    </lineage>
</organism>
<evidence type="ECO:0000313" key="8">
    <source>
        <dbReference type="Proteomes" id="UP000317722"/>
    </source>
</evidence>
<dbReference type="SUPFAM" id="SSF54534">
    <property type="entry name" value="FKBP-like"/>
    <property type="match status" value="2"/>
</dbReference>
<dbReference type="Pfam" id="PF00254">
    <property type="entry name" value="FKBP_C"/>
    <property type="match status" value="2"/>
</dbReference>
<dbReference type="Gene3D" id="3.10.50.40">
    <property type="match status" value="2"/>
</dbReference>
<gene>
    <name evidence="7" type="ORF">EAH86_06110</name>
</gene>
<comment type="caution">
    <text evidence="7">The sequence shown here is derived from an EMBL/GenBank/DDBJ whole genome shotgun (WGS) entry which is preliminary data.</text>
</comment>
<dbReference type="PANTHER" id="PTHR45779:SF7">
    <property type="entry name" value="PEPTIDYLPROLYL ISOMERASE"/>
    <property type="match status" value="1"/>
</dbReference>
<name>A0A502D1W1_9MICO</name>
<feature type="domain" description="PPIase FKBP-type" evidence="6">
    <location>
        <begin position="92"/>
        <end position="181"/>
    </location>
</feature>
<sequence length="330" mass="33729">MVVAGSAPQRKSSIVHLRRFPALTAAALAAALVLTGCGGTKDAKGSALDKITVTGGSDTTAPTVTVLPKPLSVTETTTKVVKAGSGAQVKGDEIVSLKYVLLNGKDSSVLDTNYGKQDLGLNLGAANLLPGLKKGLLNQKIGSRVLVAMPPKDAFGTQGNADIKVGATDTVVFLMDVLSAQKPLASAEGKEVKPAAGLPTVKVEGADKPATITIPKGVKPPTKTVGQLLIEGAGAKVAAGQTVRVSYTGVLYKDGSVFDSSSKTPERYFETVIGKQQVIKAWDDQIVGKTVGSRILLVVPPADGYGAGGSPPKISGTDTLVFVVDILAAF</sequence>
<accession>A0A502D1W1</accession>
<dbReference type="InterPro" id="IPR001179">
    <property type="entry name" value="PPIase_FKBP_dom"/>
</dbReference>
<keyword evidence="4 5" id="KW-0413">Isomerase</keyword>
<proteinExistence type="predicted"/>
<evidence type="ECO:0000256" key="2">
    <source>
        <dbReference type="ARBA" id="ARBA00013194"/>
    </source>
</evidence>
<evidence type="ECO:0000259" key="6">
    <source>
        <dbReference type="PROSITE" id="PS50059"/>
    </source>
</evidence>
<dbReference type="EC" id="5.2.1.8" evidence="2 5"/>
<dbReference type="InterPro" id="IPR044609">
    <property type="entry name" value="FKBP2/11"/>
</dbReference>
<feature type="domain" description="PPIase FKBP-type" evidence="6">
    <location>
        <begin position="240"/>
        <end position="330"/>
    </location>
</feature>
<dbReference type="PANTHER" id="PTHR45779">
    <property type="entry name" value="PEPTIDYLPROLYL ISOMERASE"/>
    <property type="match status" value="1"/>
</dbReference>
<reference evidence="7 8" key="1">
    <citation type="journal article" date="2019" name="Environ. Microbiol.">
        <title>Species interactions and distinct microbial communities in high Arctic permafrost affected cryosols are associated with the CH4 and CO2 gas fluxes.</title>
        <authorList>
            <person name="Altshuler I."/>
            <person name="Hamel J."/>
            <person name="Turney S."/>
            <person name="Magnuson E."/>
            <person name="Levesque R."/>
            <person name="Greer C."/>
            <person name="Whyte L.G."/>
        </authorList>
    </citation>
    <scope>NUCLEOTIDE SEQUENCE [LARGE SCALE GENOMIC DNA]</scope>
    <source>
        <strain evidence="7 8">S9.3A</strain>
    </source>
</reference>
<dbReference type="OrthoDB" id="25996at2"/>
<comment type="catalytic activity">
    <reaction evidence="1 5">
        <text>[protein]-peptidylproline (omega=180) = [protein]-peptidylproline (omega=0)</text>
        <dbReference type="Rhea" id="RHEA:16237"/>
        <dbReference type="Rhea" id="RHEA-COMP:10747"/>
        <dbReference type="Rhea" id="RHEA-COMP:10748"/>
        <dbReference type="ChEBI" id="CHEBI:83833"/>
        <dbReference type="ChEBI" id="CHEBI:83834"/>
        <dbReference type="EC" id="5.2.1.8"/>
    </reaction>
</comment>
<dbReference type="EMBL" id="RCZM01000002">
    <property type="protein sequence ID" value="TPG17991.1"/>
    <property type="molecule type" value="Genomic_DNA"/>
</dbReference>
<protein>
    <recommendedName>
        <fullName evidence="2 5">peptidylprolyl isomerase</fullName>
        <ecNumber evidence="2 5">5.2.1.8</ecNumber>
    </recommendedName>
</protein>
<dbReference type="InterPro" id="IPR046357">
    <property type="entry name" value="PPIase_dom_sf"/>
</dbReference>
<evidence type="ECO:0000256" key="1">
    <source>
        <dbReference type="ARBA" id="ARBA00000971"/>
    </source>
</evidence>
<evidence type="ECO:0000256" key="5">
    <source>
        <dbReference type="PROSITE-ProRule" id="PRU00277"/>
    </source>
</evidence>
<keyword evidence="3 5" id="KW-0697">Rotamase</keyword>
<dbReference type="PROSITE" id="PS50059">
    <property type="entry name" value="FKBP_PPIASE"/>
    <property type="match status" value="2"/>
</dbReference>
<evidence type="ECO:0000256" key="4">
    <source>
        <dbReference type="ARBA" id="ARBA00023235"/>
    </source>
</evidence>
<dbReference type="GO" id="GO:0003755">
    <property type="term" value="F:peptidyl-prolyl cis-trans isomerase activity"/>
    <property type="evidence" value="ECO:0007669"/>
    <property type="project" value="UniProtKB-KW"/>
</dbReference>
<evidence type="ECO:0000256" key="3">
    <source>
        <dbReference type="ARBA" id="ARBA00023110"/>
    </source>
</evidence>
<dbReference type="AlphaFoldDB" id="A0A502D1W1"/>